<dbReference type="EMBL" id="CP045908">
    <property type="protein sequence ID" value="QQP32935.1"/>
    <property type="molecule type" value="Genomic_DNA"/>
</dbReference>
<reference evidence="3" key="1">
    <citation type="submission" date="2021-01" db="EMBL/GenBank/DDBJ databases">
        <title>Caligus Genome Assembly.</title>
        <authorList>
            <person name="Gallardo-Escarate C."/>
        </authorList>
    </citation>
    <scope>NUCLEOTIDE SEQUENCE [LARGE SCALE GENOMIC DNA]</scope>
</reference>
<protein>
    <submittedName>
        <fullName evidence="2">Uncharacterized protein</fullName>
    </submittedName>
</protein>
<keyword evidence="3" id="KW-1185">Reference proteome</keyword>
<evidence type="ECO:0000313" key="2">
    <source>
        <dbReference type="EMBL" id="QQP32935.1"/>
    </source>
</evidence>
<dbReference type="AlphaFoldDB" id="A0A7T8GLM7"/>
<accession>A0A7T8GLM7</accession>
<evidence type="ECO:0000256" key="1">
    <source>
        <dbReference type="SAM" id="MobiDB-lite"/>
    </source>
</evidence>
<feature type="region of interest" description="Disordered" evidence="1">
    <location>
        <begin position="1"/>
        <end position="32"/>
    </location>
</feature>
<organism evidence="2 3">
    <name type="scientific">Caligus rogercresseyi</name>
    <name type="common">Sea louse</name>
    <dbReference type="NCBI Taxonomy" id="217165"/>
    <lineage>
        <taxon>Eukaryota</taxon>
        <taxon>Metazoa</taxon>
        <taxon>Ecdysozoa</taxon>
        <taxon>Arthropoda</taxon>
        <taxon>Crustacea</taxon>
        <taxon>Multicrustacea</taxon>
        <taxon>Hexanauplia</taxon>
        <taxon>Copepoda</taxon>
        <taxon>Siphonostomatoida</taxon>
        <taxon>Caligidae</taxon>
        <taxon>Caligus</taxon>
    </lineage>
</organism>
<sequence length="94" mass="11045">MKKKKIKKPKTKKKPMMRILRIPKAKKKLRKSPLRKRLRRLRKPPLPQITTLLNHPPPPLPTLLLPINALQPPHLHEEELKANVERNKLMGPTK</sequence>
<dbReference type="Proteomes" id="UP000595437">
    <property type="component" value="Chromosome 19"/>
</dbReference>
<name>A0A7T8GLM7_CALRO</name>
<proteinExistence type="predicted"/>
<gene>
    <name evidence="2" type="ORF">FKW44_024132</name>
</gene>
<evidence type="ECO:0000313" key="3">
    <source>
        <dbReference type="Proteomes" id="UP000595437"/>
    </source>
</evidence>